<dbReference type="GO" id="GO:0005634">
    <property type="term" value="C:nucleus"/>
    <property type="evidence" value="ECO:0007669"/>
    <property type="project" value="TreeGrafter"/>
</dbReference>
<evidence type="ECO:0000313" key="2">
    <source>
        <dbReference type="RefSeq" id="XP_027204096.1"/>
    </source>
</evidence>
<gene>
    <name evidence="2" type="primary">LOC113797850</name>
</gene>
<dbReference type="GO" id="GO:0016442">
    <property type="term" value="C:RISC complex"/>
    <property type="evidence" value="ECO:0007669"/>
    <property type="project" value="TreeGrafter"/>
</dbReference>
<dbReference type="InParanoid" id="A0A6P6YGZ9"/>
<dbReference type="GO" id="GO:0003725">
    <property type="term" value="F:double-stranded RNA binding"/>
    <property type="evidence" value="ECO:0007669"/>
    <property type="project" value="TreeGrafter"/>
</dbReference>
<dbReference type="GO" id="GO:0030422">
    <property type="term" value="P:siRNA processing"/>
    <property type="evidence" value="ECO:0007669"/>
    <property type="project" value="TreeGrafter"/>
</dbReference>
<dbReference type="AlphaFoldDB" id="A0A6P6YGZ9"/>
<dbReference type="GeneID" id="113797850"/>
<dbReference type="PANTHER" id="PTHR46205:SF3">
    <property type="entry name" value="LOQUACIOUS, ISOFORM B"/>
    <property type="match status" value="1"/>
</dbReference>
<reference evidence="2" key="1">
    <citation type="submission" date="2025-08" db="UniProtKB">
        <authorList>
            <consortium name="RefSeq"/>
        </authorList>
    </citation>
    <scope>IDENTIFICATION</scope>
    <source>
        <strain evidence="2">Airmid</strain>
    </source>
</reference>
<dbReference type="SMART" id="SM00358">
    <property type="entry name" value="DSRM"/>
    <property type="match status" value="2"/>
</dbReference>
<dbReference type="GO" id="GO:0070920">
    <property type="term" value="P:regulation of regulatory ncRNA processing"/>
    <property type="evidence" value="ECO:0007669"/>
    <property type="project" value="TreeGrafter"/>
</dbReference>
<sequence length="366" mass="41714">METPAAILNQILIDNLTDAEYTLLPCKGKLFHYRCEVKGHIEEGSGQSKKKAKQSAAKKMVLHLIENPKFIITANRDDIHSNLNRFDDFGTLIESNKEIKPVPIQSSTDISDLQTLCNRKRWDPPVYNELETRGLPHDRVFTIECFLKNMDLTAQGTGKSKQAAKHDAATKMMTILKNENLDKSDEILDNYGKRNRIYQNTAKTTFDIPKAINDFLNNCEKDRFKATNVFKFFEKITSNSDKMEMIKKLIPNGIYYIQDFFAETADFNNIEKLAKKLTDILDCKFMTSCLPDKSAVGQFQYLAELIATDESFGTSPLITVWGVDDDLINARIKSIGYLILLIVFYISINDKSINNENMEKNSTLSN</sequence>
<dbReference type="PANTHER" id="PTHR46205">
    <property type="entry name" value="LOQUACIOUS, ISOFORM B"/>
    <property type="match status" value="1"/>
</dbReference>
<dbReference type="KEGG" id="dpte:113797850"/>
<dbReference type="PROSITE" id="PS50137">
    <property type="entry name" value="DS_RBD"/>
    <property type="match status" value="2"/>
</dbReference>
<protein>
    <submittedName>
        <fullName evidence="2">Double-stranded RNA-binding protein Staufen homolog 2-like</fullName>
    </submittedName>
</protein>
<dbReference type="GO" id="GO:0035197">
    <property type="term" value="F:siRNA binding"/>
    <property type="evidence" value="ECO:0007669"/>
    <property type="project" value="TreeGrafter"/>
</dbReference>
<evidence type="ECO:0000313" key="1">
    <source>
        <dbReference type="Proteomes" id="UP000515146"/>
    </source>
</evidence>
<dbReference type="Gene3D" id="3.30.160.20">
    <property type="match status" value="2"/>
</dbReference>
<dbReference type="InterPro" id="IPR014720">
    <property type="entry name" value="dsRBD_dom"/>
</dbReference>
<keyword evidence="1" id="KW-1185">Reference proteome</keyword>
<dbReference type="RefSeq" id="XP_027204096.1">
    <property type="nucleotide sequence ID" value="XM_027348295.1"/>
</dbReference>
<organism evidence="1 2">
    <name type="scientific">Dermatophagoides pteronyssinus</name>
    <name type="common">European house dust mite</name>
    <dbReference type="NCBI Taxonomy" id="6956"/>
    <lineage>
        <taxon>Eukaryota</taxon>
        <taxon>Metazoa</taxon>
        <taxon>Ecdysozoa</taxon>
        <taxon>Arthropoda</taxon>
        <taxon>Chelicerata</taxon>
        <taxon>Arachnida</taxon>
        <taxon>Acari</taxon>
        <taxon>Acariformes</taxon>
        <taxon>Sarcoptiformes</taxon>
        <taxon>Astigmata</taxon>
        <taxon>Psoroptidia</taxon>
        <taxon>Analgoidea</taxon>
        <taxon>Pyroglyphidae</taxon>
        <taxon>Dermatophagoidinae</taxon>
        <taxon>Dermatophagoides</taxon>
    </lineage>
</organism>
<dbReference type="Proteomes" id="UP000515146">
    <property type="component" value="Unplaced"/>
</dbReference>
<dbReference type="GO" id="GO:0070578">
    <property type="term" value="C:RISC-loading complex"/>
    <property type="evidence" value="ECO:0007669"/>
    <property type="project" value="TreeGrafter"/>
</dbReference>
<dbReference type="Pfam" id="PF00035">
    <property type="entry name" value="dsrm"/>
    <property type="match status" value="2"/>
</dbReference>
<accession>A0A6P6YGZ9</accession>
<name>A0A6P6YGZ9_DERPT</name>
<dbReference type="OrthoDB" id="10056847at2759"/>
<dbReference type="SUPFAM" id="SSF54768">
    <property type="entry name" value="dsRNA-binding domain-like"/>
    <property type="match status" value="2"/>
</dbReference>
<dbReference type="GO" id="GO:0005737">
    <property type="term" value="C:cytoplasm"/>
    <property type="evidence" value="ECO:0007669"/>
    <property type="project" value="TreeGrafter"/>
</dbReference>
<proteinExistence type="predicted"/>
<dbReference type="InterPro" id="IPR051247">
    <property type="entry name" value="RLC_Component"/>
</dbReference>